<reference evidence="1 2" key="1">
    <citation type="submission" date="2021-02" db="EMBL/GenBank/DDBJ databases">
        <title>Leishmania (Mundinia) enrietti genome sequencing and assembly.</title>
        <authorList>
            <person name="Almutairi H."/>
            <person name="Gatherer D."/>
        </authorList>
    </citation>
    <scope>NUCLEOTIDE SEQUENCE [LARGE SCALE GENOMIC DNA]</scope>
    <source>
        <strain evidence="1">CUR178</strain>
    </source>
</reference>
<dbReference type="AlphaFoldDB" id="A0A836KYD7"/>
<proteinExistence type="predicted"/>
<dbReference type="Proteomes" id="UP000674179">
    <property type="component" value="Chromosome 16"/>
</dbReference>
<dbReference type="GeneID" id="94172819"/>
<dbReference type="RefSeq" id="XP_067694173.1">
    <property type="nucleotide sequence ID" value="XM_067837309.1"/>
</dbReference>
<gene>
    <name evidence="1" type="ORF">CUR178_05622</name>
</gene>
<keyword evidence="2" id="KW-1185">Reference proteome</keyword>
<protein>
    <submittedName>
        <fullName evidence="1">Uncharacterized protein</fullName>
    </submittedName>
</protein>
<sequence length="81" mass="9008">MTVMPDWPEMGDTMVLHLAAQIRLLAALAHGDGCASNRRFDFEWVPRAVLVEGVRSEALPRHLHGALLELFAKVVRWTGSS</sequence>
<dbReference type="EMBL" id="JAFHKP010000016">
    <property type="protein sequence ID" value="KAG5482483.1"/>
    <property type="molecule type" value="Genomic_DNA"/>
</dbReference>
<dbReference type="KEGG" id="lenr:94172819"/>
<evidence type="ECO:0000313" key="1">
    <source>
        <dbReference type="EMBL" id="KAG5482483.1"/>
    </source>
</evidence>
<evidence type="ECO:0000313" key="2">
    <source>
        <dbReference type="Proteomes" id="UP000674179"/>
    </source>
</evidence>
<dbReference type="OrthoDB" id="10497699at2759"/>
<accession>A0A836KYD7</accession>
<organism evidence="1 2">
    <name type="scientific">Leishmania enriettii</name>
    <dbReference type="NCBI Taxonomy" id="5663"/>
    <lineage>
        <taxon>Eukaryota</taxon>
        <taxon>Discoba</taxon>
        <taxon>Euglenozoa</taxon>
        <taxon>Kinetoplastea</taxon>
        <taxon>Metakinetoplastina</taxon>
        <taxon>Trypanosomatida</taxon>
        <taxon>Trypanosomatidae</taxon>
        <taxon>Leishmaniinae</taxon>
        <taxon>Leishmania</taxon>
    </lineage>
</organism>
<name>A0A836KYD7_LEIEN</name>
<comment type="caution">
    <text evidence="1">The sequence shown here is derived from an EMBL/GenBank/DDBJ whole genome shotgun (WGS) entry which is preliminary data.</text>
</comment>